<feature type="compositionally biased region" description="Low complexity" evidence="1">
    <location>
        <begin position="1"/>
        <end position="13"/>
    </location>
</feature>
<evidence type="ECO:0000256" key="1">
    <source>
        <dbReference type="SAM" id="MobiDB-lite"/>
    </source>
</evidence>
<protein>
    <recommendedName>
        <fullName evidence="4">DUF4283 domain-containing protein</fullName>
    </recommendedName>
</protein>
<proteinExistence type="predicted"/>
<gene>
    <name evidence="2" type="ORF">ANE_LOCUS24894</name>
</gene>
<feature type="region of interest" description="Disordered" evidence="1">
    <location>
        <begin position="1"/>
        <end position="73"/>
    </location>
</feature>
<dbReference type="Proteomes" id="UP000489600">
    <property type="component" value="Unassembled WGS sequence"/>
</dbReference>
<dbReference type="AlphaFoldDB" id="A0A565CL60"/>
<keyword evidence="3" id="KW-1185">Reference proteome</keyword>
<reference evidence="2" key="1">
    <citation type="submission" date="2019-07" db="EMBL/GenBank/DDBJ databases">
        <authorList>
            <person name="Dittberner H."/>
        </authorList>
    </citation>
    <scope>NUCLEOTIDE SEQUENCE [LARGE SCALE GENOMIC DNA]</scope>
</reference>
<evidence type="ECO:0000313" key="3">
    <source>
        <dbReference type="Proteomes" id="UP000489600"/>
    </source>
</evidence>
<evidence type="ECO:0000313" key="2">
    <source>
        <dbReference type="EMBL" id="VVB14450.1"/>
    </source>
</evidence>
<accession>A0A565CL60</accession>
<evidence type="ECO:0008006" key="4">
    <source>
        <dbReference type="Google" id="ProtNLM"/>
    </source>
</evidence>
<name>A0A565CL60_9BRAS</name>
<organism evidence="2 3">
    <name type="scientific">Arabis nemorensis</name>
    <dbReference type="NCBI Taxonomy" id="586526"/>
    <lineage>
        <taxon>Eukaryota</taxon>
        <taxon>Viridiplantae</taxon>
        <taxon>Streptophyta</taxon>
        <taxon>Embryophyta</taxon>
        <taxon>Tracheophyta</taxon>
        <taxon>Spermatophyta</taxon>
        <taxon>Magnoliopsida</taxon>
        <taxon>eudicotyledons</taxon>
        <taxon>Gunneridae</taxon>
        <taxon>Pentapetalae</taxon>
        <taxon>rosids</taxon>
        <taxon>malvids</taxon>
        <taxon>Brassicales</taxon>
        <taxon>Brassicaceae</taxon>
        <taxon>Arabideae</taxon>
        <taxon>Arabis</taxon>
    </lineage>
</organism>
<dbReference type="OrthoDB" id="1112214at2759"/>
<sequence length="471" mass="51568">MGLNKQSNISPSKSKSKSKKQHKKGLFSPPAKDGLSGASLAVSSPPPPETVTRTTEASSKGAPGSGPAIDGTVAPEVAIRVTQEQSMNFPVAEEVTSRSGSGFQKPQNLIPKQTQKLPTETPKLVAASNKAPTQEAQTSPNVAVTKPSLISSSQAPLTWCQRFKTGSSTLSKCGTPIKLDNGELCVTIPNKVIEESKPLWKDFVIGQFYRKTPSFGKIKAVIDMVKQVGPVLREKGLRNKTVGPVSNTQQVGGSKTWIPRGKESVGNNLIIAASPVKADIKRNPPEQHDMDLLPEVDEKGEEEEEEEGEFIEVISKRNKKSKHLRSSQGKALKKVEGRALNPIAEKLDRMLGNDQWLLKFPDSSFSFEELLFSDNAACCFRIPDLAPKPKRPFKFNLHLIHHPEFLSIVDEAWRGFRVVGSSMQQKRTSEALESLKLSQQELLSSPSTIAAESKLFALNKWKQLAKAEEYA</sequence>
<feature type="compositionally biased region" description="Basic residues" evidence="1">
    <location>
        <begin position="14"/>
        <end position="25"/>
    </location>
</feature>
<dbReference type="EMBL" id="CABITT030000008">
    <property type="protein sequence ID" value="VVB14450.1"/>
    <property type="molecule type" value="Genomic_DNA"/>
</dbReference>
<comment type="caution">
    <text evidence="2">The sequence shown here is derived from an EMBL/GenBank/DDBJ whole genome shotgun (WGS) entry which is preliminary data.</text>
</comment>